<gene>
    <name evidence="3" type="primary">g2204</name>
    <name evidence="3" type="ORF">VP750_LOCUS1887</name>
</gene>
<organism evidence="3 4">
    <name type="scientific">Coccomyxa viridis</name>
    <dbReference type="NCBI Taxonomy" id="1274662"/>
    <lineage>
        <taxon>Eukaryota</taxon>
        <taxon>Viridiplantae</taxon>
        <taxon>Chlorophyta</taxon>
        <taxon>core chlorophytes</taxon>
        <taxon>Trebouxiophyceae</taxon>
        <taxon>Trebouxiophyceae incertae sedis</taxon>
        <taxon>Coccomyxaceae</taxon>
        <taxon>Coccomyxa</taxon>
    </lineage>
</organism>
<name>A0ABP1FQ11_9CHLO</name>
<comment type="caution">
    <text evidence="3">The sequence shown here is derived from an EMBL/GenBank/DDBJ whole genome shotgun (WGS) entry which is preliminary data.</text>
</comment>
<keyword evidence="2" id="KW-1133">Transmembrane helix</keyword>
<keyword evidence="2" id="KW-0812">Transmembrane</keyword>
<keyword evidence="2" id="KW-0472">Membrane</keyword>
<feature type="compositionally biased region" description="Low complexity" evidence="1">
    <location>
        <begin position="1"/>
        <end position="11"/>
    </location>
</feature>
<feature type="region of interest" description="Disordered" evidence="1">
    <location>
        <begin position="198"/>
        <end position="221"/>
    </location>
</feature>
<keyword evidence="4" id="KW-1185">Reference proteome</keyword>
<evidence type="ECO:0000256" key="2">
    <source>
        <dbReference type="SAM" id="Phobius"/>
    </source>
</evidence>
<dbReference type="EMBL" id="CAXHTA020000003">
    <property type="protein sequence ID" value="CAL5220228.1"/>
    <property type="molecule type" value="Genomic_DNA"/>
</dbReference>
<feature type="compositionally biased region" description="Basic and acidic residues" evidence="1">
    <location>
        <begin position="13"/>
        <end position="27"/>
    </location>
</feature>
<proteinExistence type="predicted"/>
<accession>A0ABP1FQ11</accession>
<evidence type="ECO:0000256" key="1">
    <source>
        <dbReference type="SAM" id="MobiDB-lite"/>
    </source>
</evidence>
<dbReference type="Proteomes" id="UP001497392">
    <property type="component" value="Unassembled WGS sequence"/>
</dbReference>
<protein>
    <submittedName>
        <fullName evidence="3">G2204 protein</fullName>
    </submittedName>
</protein>
<evidence type="ECO:0000313" key="3">
    <source>
        <dbReference type="EMBL" id="CAL5220228.1"/>
    </source>
</evidence>
<feature type="transmembrane region" description="Helical" evidence="2">
    <location>
        <begin position="44"/>
        <end position="64"/>
    </location>
</feature>
<sequence length="221" mass="23906">MLLSQRQQQQQWHAEEGGHSRSTHEYQETSMATQPQFRPPVRNAVLSSGMQLALALTLLINWLLRKRMSLRQTRVAAAAGLSAGARLLRLELLAGRQSQALLAAERQITKLNTRARLLGKDLQPPLRQVQAENIQQAETLVKLVEKVEGLNTEVQDTQQLIGALHGATAKQLQLVMQALTLAQAAKALALSASAAPAVARRSPATSNGAPAAQVPGSRVRS</sequence>
<evidence type="ECO:0000313" key="4">
    <source>
        <dbReference type="Proteomes" id="UP001497392"/>
    </source>
</evidence>
<feature type="region of interest" description="Disordered" evidence="1">
    <location>
        <begin position="1"/>
        <end position="36"/>
    </location>
</feature>
<reference evidence="3 4" key="1">
    <citation type="submission" date="2024-06" db="EMBL/GenBank/DDBJ databases">
        <authorList>
            <person name="Kraege A."/>
            <person name="Thomma B."/>
        </authorList>
    </citation>
    <scope>NUCLEOTIDE SEQUENCE [LARGE SCALE GENOMIC DNA]</scope>
</reference>